<name>A0A840IRQ5_9PSEU</name>
<keyword evidence="2" id="KW-0472">Membrane</keyword>
<evidence type="ECO:0000259" key="3">
    <source>
        <dbReference type="Pfam" id="PF26571"/>
    </source>
</evidence>
<proteinExistence type="predicted"/>
<feature type="compositionally biased region" description="Low complexity" evidence="1">
    <location>
        <begin position="63"/>
        <end position="104"/>
    </location>
</feature>
<comment type="caution">
    <text evidence="4">The sequence shown here is derived from an EMBL/GenBank/DDBJ whole genome shotgun (WGS) entry which is preliminary data.</text>
</comment>
<evidence type="ECO:0000313" key="4">
    <source>
        <dbReference type="EMBL" id="MBB4683912.1"/>
    </source>
</evidence>
<organism evidence="4 5">
    <name type="scientific">Amycolatopsis jiangsuensis</name>
    <dbReference type="NCBI Taxonomy" id="1181879"/>
    <lineage>
        <taxon>Bacteria</taxon>
        <taxon>Bacillati</taxon>
        <taxon>Actinomycetota</taxon>
        <taxon>Actinomycetes</taxon>
        <taxon>Pseudonocardiales</taxon>
        <taxon>Pseudonocardiaceae</taxon>
        <taxon>Amycolatopsis</taxon>
    </lineage>
</organism>
<dbReference type="RefSeq" id="WP_184778678.1">
    <property type="nucleotide sequence ID" value="NZ_JACHMG010000001.1"/>
</dbReference>
<keyword evidence="2" id="KW-0812">Transmembrane</keyword>
<reference evidence="4 5" key="1">
    <citation type="submission" date="2020-08" db="EMBL/GenBank/DDBJ databases">
        <title>Sequencing the genomes of 1000 actinobacteria strains.</title>
        <authorList>
            <person name="Klenk H.-P."/>
        </authorList>
    </citation>
    <scope>NUCLEOTIDE SEQUENCE [LARGE SCALE GENOMIC DNA]</scope>
    <source>
        <strain evidence="4 5">DSM 45859</strain>
    </source>
</reference>
<feature type="region of interest" description="Disordered" evidence="1">
    <location>
        <begin position="50"/>
        <end position="104"/>
    </location>
</feature>
<protein>
    <recommendedName>
        <fullName evidence="3">ARB-07466-like C-terminal domain-containing protein</fullName>
    </recommendedName>
</protein>
<keyword evidence="2" id="KW-1133">Transmembrane helix</keyword>
<evidence type="ECO:0000256" key="2">
    <source>
        <dbReference type="SAM" id="Phobius"/>
    </source>
</evidence>
<dbReference type="EMBL" id="JACHMG010000001">
    <property type="protein sequence ID" value="MBB4683912.1"/>
    <property type="molecule type" value="Genomic_DNA"/>
</dbReference>
<evidence type="ECO:0000313" key="5">
    <source>
        <dbReference type="Proteomes" id="UP000581769"/>
    </source>
</evidence>
<dbReference type="InterPro" id="IPR058593">
    <property type="entry name" value="ARB_07466-like_C"/>
</dbReference>
<evidence type="ECO:0000256" key="1">
    <source>
        <dbReference type="SAM" id="MobiDB-lite"/>
    </source>
</evidence>
<feature type="domain" description="ARB-07466-like C-terminal" evidence="3">
    <location>
        <begin position="113"/>
        <end position="206"/>
    </location>
</feature>
<feature type="transmembrane region" description="Helical" evidence="2">
    <location>
        <begin position="12"/>
        <end position="32"/>
    </location>
</feature>
<keyword evidence="5" id="KW-1185">Reference proteome</keyword>
<sequence length="223" mass="22689">MSGRHRDGSRSWRLPAAVGAVGSLGMAAAVWLTSGPLAESAPAADTLALSAVRPSSSTPPSPSSATPVAPSTSAPPASSSSSTPTSTTRTATSPPSTTKTSPAAKACSSALAGARPDAARAGNYLLTKFDVDDVGGRAGRSNASDHPSGLALDFMVDTGTGNDLAAYVLAHQEELGVKYVIWRQRYNDGDGWSTMEDRGGTTANHYDHVHVSFTAGADVSLNC</sequence>
<gene>
    <name evidence="4" type="ORF">BJY18_001397</name>
</gene>
<accession>A0A840IRQ5</accession>
<dbReference type="Pfam" id="PF26571">
    <property type="entry name" value="VldE"/>
    <property type="match status" value="1"/>
</dbReference>
<dbReference type="Proteomes" id="UP000581769">
    <property type="component" value="Unassembled WGS sequence"/>
</dbReference>
<dbReference type="AlphaFoldDB" id="A0A840IRQ5"/>